<dbReference type="STRING" id="22663.A0A2I0IW08"/>
<dbReference type="EMBL" id="PGOL01002430">
    <property type="protein sequence ID" value="PKI48164.1"/>
    <property type="molecule type" value="Genomic_DNA"/>
</dbReference>
<dbReference type="Pfam" id="PF14223">
    <property type="entry name" value="Retrotran_gag_2"/>
    <property type="match status" value="1"/>
</dbReference>
<evidence type="ECO:0000313" key="2">
    <source>
        <dbReference type="Proteomes" id="UP000233551"/>
    </source>
</evidence>
<accession>A0A2I0IW08</accession>
<dbReference type="Proteomes" id="UP000233551">
    <property type="component" value="Unassembled WGS sequence"/>
</dbReference>
<evidence type="ECO:0000313" key="1">
    <source>
        <dbReference type="EMBL" id="PKI48164.1"/>
    </source>
</evidence>
<gene>
    <name evidence="1" type="ORF">CRG98_031429</name>
</gene>
<sequence>MLFLLTVLNVAYVLDPNLQPLEDPAPDATPEEIVKVAELKKKRKEDKFTCRGHILNTLFRDLKVIISESLQVGAIISKLPSSWNNYWKKLLHMAEDFTVEKILRHLHIEVETRKREAVYLLQCSKVNHMSESKNSRKGYGAEEKSKCEKKKDFGPDFISLQSLAYLVEGDRESVIKKIPIMLNVEGDPQTYGEAMASRDVAFWKEAINDEMDSILFNNTWVLVDLPQGSKPIECKWVFKRKNNPTGGSPTFKARLVAK</sequence>
<comment type="caution">
    <text evidence="1">The sequence shown here is derived from an EMBL/GenBank/DDBJ whole genome shotgun (WGS) entry which is preliminary data.</text>
</comment>
<keyword evidence="2" id="KW-1185">Reference proteome</keyword>
<reference evidence="1 2" key="1">
    <citation type="submission" date="2017-11" db="EMBL/GenBank/DDBJ databases">
        <title>De-novo sequencing of pomegranate (Punica granatum L.) genome.</title>
        <authorList>
            <person name="Akparov Z."/>
            <person name="Amiraslanov A."/>
            <person name="Hajiyeva S."/>
            <person name="Abbasov M."/>
            <person name="Kaur K."/>
            <person name="Hamwieh A."/>
            <person name="Solovyev V."/>
            <person name="Salamov A."/>
            <person name="Braich B."/>
            <person name="Kosarev P."/>
            <person name="Mahmoud A."/>
            <person name="Hajiyev E."/>
            <person name="Babayeva S."/>
            <person name="Izzatullayeva V."/>
            <person name="Mammadov A."/>
            <person name="Mammadov A."/>
            <person name="Sharifova S."/>
            <person name="Ojaghi J."/>
            <person name="Eynullazada K."/>
            <person name="Bayramov B."/>
            <person name="Abdulazimova A."/>
            <person name="Shahmuradov I."/>
        </authorList>
    </citation>
    <scope>NUCLEOTIDE SEQUENCE [LARGE SCALE GENOMIC DNA]</scope>
    <source>
        <strain evidence="2">cv. AG2017</strain>
        <tissue evidence="1">Leaf</tissue>
    </source>
</reference>
<protein>
    <submittedName>
        <fullName evidence="1">Uncharacterized protein</fullName>
    </submittedName>
</protein>
<name>A0A2I0IW08_PUNGR</name>
<proteinExistence type="predicted"/>
<dbReference type="AlphaFoldDB" id="A0A2I0IW08"/>
<organism evidence="1 2">
    <name type="scientific">Punica granatum</name>
    <name type="common">Pomegranate</name>
    <dbReference type="NCBI Taxonomy" id="22663"/>
    <lineage>
        <taxon>Eukaryota</taxon>
        <taxon>Viridiplantae</taxon>
        <taxon>Streptophyta</taxon>
        <taxon>Embryophyta</taxon>
        <taxon>Tracheophyta</taxon>
        <taxon>Spermatophyta</taxon>
        <taxon>Magnoliopsida</taxon>
        <taxon>eudicotyledons</taxon>
        <taxon>Gunneridae</taxon>
        <taxon>Pentapetalae</taxon>
        <taxon>rosids</taxon>
        <taxon>malvids</taxon>
        <taxon>Myrtales</taxon>
        <taxon>Lythraceae</taxon>
        <taxon>Punica</taxon>
    </lineage>
</organism>